<dbReference type="InterPro" id="IPR027268">
    <property type="entry name" value="Peptidase_M4/M1_CTD_sf"/>
</dbReference>
<reference evidence="1" key="1">
    <citation type="journal article" date="2014" name="Front. Microbiol.">
        <title>High frequency of phylogenetically diverse reductive dehalogenase-homologous genes in deep subseafloor sedimentary metagenomes.</title>
        <authorList>
            <person name="Kawai M."/>
            <person name="Futagami T."/>
            <person name="Toyoda A."/>
            <person name="Takaki Y."/>
            <person name="Nishi S."/>
            <person name="Hori S."/>
            <person name="Arai W."/>
            <person name="Tsubouchi T."/>
            <person name="Morono Y."/>
            <person name="Uchiyama I."/>
            <person name="Ito T."/>
            <person name="Fujiyama A."/>
            <person name="Inagaki F."/>
            <person name="Takami H."/>
        </authorList>
    </citation>
    <scope>NUCLEOTIDE SEQUENCE</scope>
    <source>
        <strain evidence="1">Expedition CK06-06</strain>
    </source>
</reference>
<accession>X1SE79</accession>
<dbReference type="Gene3D" id="1.10.390.10">
    <property type="entry name" value="Neutral Protease Domain 2"/>
    <property type="match status" value="1"/>
</dbReference>
<feature type="non-terminal residue" evidence="1">
    <location>
        <position position="321"/>
    </location>
</feature>
<gene>
    <name evidence="1" type="ORF">S12H4_18589</name>
</gene>
<comment type="caution">
    <text evidence="1">The sequence shown here is derived from an EMBL/GenBank/DDBJ whole genome shotgun (WGS) entry which is preliminary data.</text>
</comment>
<sequence length="321" mass="36514">LAIDWKISASFSIDITSEQKSLTLLNTMKKSFAESPLYYLLSEPLDPGSKIKLNLNFKNTFESSENKSEFGSNQWYPRLYWDGLQTHDSFSVKLEIPEGYALAISGRLNENTGRYTIDRAKSFGIYLGKDQNTESCEIDDILITTLFSDKGAKAAKVCLETAVDCIKFYKDWLGFYPYKFLYIIPGGRGRWGGYPFSTGIVVIHGEETYKEGEPLTHWQRITAHEIGHQYWGEWVLDPNSPAWVWIGMGIFADTEYILARKIDPQRRQGWMSNYIKGISNYYDTTVDIPPASLAKIKYDHNNTVIHSKGFSIISALDSVLG</sequence>
<protein>
    <recommendedName>
        <fullName evidence="2">Peptidase M1 membrane alanine aminopeptidase domain-containing protein</fullName>
    </recommendedName>
</protein>
<dbReference type="SUPFAM" id="SSF55486">
    <property type="entry name" value="Metalloproteases ('zincins'), catalytic domain"/>
    <property type="match status" value="1"/>
</dbReference>
<proteinExistence type="predicted"/>
<dbReference type="EMBL" id="BARW01009199">
    <property type="protein sequence ID" value="GAI77441.1"/>
    <property type="molecule type" value="Genomic_DNA"/>
</dbReference>
<organism evidence="1">
    <name type="scientific">marine sediment metagenome</name>
    <dbReference type="NCBI Taxonomy" id="412755"/>
    <lineage>
        <taxon>unclassified sequences</taxon>
        <taxon>metagenomes</taxon>
        <taxon>ecological metagenomes</taxon>
    </lineage>
</organism>
<evidence type="ECO:0000313" key="1">
    <source>
        <dbReference type="EMBL" id="GAI77441.1"/>
    </source>
</evidence>
<name>X1SE79_9ZZZZ</name>
<dbReference type="AlphaFoldDB" id="X1SE79"/>
<evidence type="ECO:0008006" key="2">
    <source>
        <dbReference type="Google" id="ProtNLM"/>
    </source>
</evidence>
<feature type="non-terminal residue" evidence="1">
    <location>
        <position position="1"/>
    </location>
</feature>